<evidence type="ECO:0000256" key="2">
    <source>
        <dbReference type="ARBA" id="ARBA00023242"/>
    </source>
</evidence>
<dbReference type="InterPro" id="IPR036546">
    <property type="entry name" value="MED15_KIX"/>
</dbReference>
<gene>
    <name evidence="4" type="ORF">K457DRAFT_129863</name>
</gene>
<evidence type="ECO:0000256" key="1">
    <source>
        <dbReference type="ARBA" id="ARBA00004123"/>
    </source>
</evidence>
<comment type="subcellular location">
    <subcellularLocation>
        <location evidence="1">Nucleus</location>
    </subcellularLocation>
</comment>
<organism evidence="4 5">
    <name type="scientific">Linnemannia elongata AG-77</name>
    <dbReference type="NCBI Taxonomy" id="1314771"/>
    <lineage>
        <taxon>Eukaryota</taxon>
        <taxon>Fungi</taxon>
        <taxon>Fungi incertae sedis</taxon>
        <taxon>Mucoromycota</taxon>
        <taxon>Mortierellomycotina</taxon>
        <taxon>Mortierellomycetes</taxon>
        <taxon>Mortierellales</taxon>
        <taxon>Mortierellaceae</taxon>
        <taxon>Linnemannia</taxon>
    </lineage>
</organism>
<keyword evidence="5" id="KW-1185">Reference proteome</keyword>
<dbReference type="OrthoDB" id="1938591at2759"/>
<dbReference type="EMBL" id="KV442096">
    <property type="protein sequence ID" value="OAQ24335.1"/>
    <property type="molecule type" value="Genomic_DNA"/>
</dbReference>
<evidence type="ECO:0000313" key="5">
    <source>
        <dbReference type="Proteomes" id="UP000078512"/>
    </source>
</evidence>
<dbReference type="GO" id="GO:0003712">
    <property type="term" value="F:transcription coregulator activity"/>
    <property type="evidence" value="ECO:0007669"/>
    <property type="project" value="InterPro"/>
</dbReference>
<proteinExistence type="predicted"/>
<name>A0A197JGS1_9FUNG</name>
<feature type="domain" description="Mediator complex subunit 15 KIX" evidence="3">
    <location>
        <begin position="24"/>
        <end position="98"/>
    </location>
</feature>
<dbReference type="Gene3D" id="1.10.246.20">
    <property type="entry name" value="Coactivator CBP, KIX domain"/>
    <property type="match status" value="1"/>
</dbReference>
<reference evidence="4 5" key="1">
    <citation type="submission" date="2016-05" db="EMBL/GenBank/DDBJ databases">
        <title>Genome sequencing reveals origins of a unique bacterial endosymbiosis in the earliest lineages of terrestrial Fungi.</title>
        <authorList>
            <consortium name="DOE Joint Genome Institute"/>
            <person name="Uehling J."/>
            <person name="Gryganskyi A."/>
            <person name="Hameed K."/>
            <person name="Tschaplinski T."/>
            <person name="Misztal P."/>
            <person name="Wu S."/>
            <person name="Desiro A."/>
            <person name="Vande Pol N."/>
            <person name="Du Z.-Y."/>
            <person name="Zienkiewicz A."/>
            <person name="Zienkiewicz K."/>
            <person name="Morin E."/>
            <person name="Tisserant E."/>
            <person name="Splivallo R."/>
            <person name="Hainaut M."/>
            <person name="Henrissat B."/>
            <person name="Ohm R."/>
            <person name="Kuo A."/>
            <person name="Yan J."/>
            <person name="Lipzen A."/>
            <person name="Nolan M."/>
            <person name="Labutti K."/>
            <person name="Barry K."/>
            <person name="Goldstein A."/>
            <person name="Labbe J."/>
            <person name="Schadt C."/>
            <person name="Tuskan G."/>
            <person name="Grigoriev I."/>
            <person name="Martin F."/>
            <person name="Vilgalys R."/>
            <person name="Bonito G."/>
        </authorList>
    </citation>
    <scope>NUCLEOTIDE SEQUENCE [LARGE SCALE GENOMIC DNA]</scope>
    <source>
        <strain evidence="4 5">AG-77</strain>
    </source>
</reference>
<protein>
    <recommendedName>
        <fullName evidence="3">Mediator complex subunit 15 KIX domain-containing protein</fullName>
    </recommendedName>
</protein>
<dbReference type="InterPro" id="IPR036529">
    <property type="entry name" value="KIX_dom_sf"/>
</dbReference>
<dbReference type="AlphaFoldDB" id="A0A197JGS1"/>
<accession>A0A197JGS1</accession>
<evidence type="ECO:0000259" key="3">
    <source>
        <dbReference type="Pfam" id="PF16987"/>
    </source>
</evidence>
<dbReference type="Pfam" id="PF16987">
    <property type="entry name" value="KIX_2"/>
    <property type="match status" value="1"/>
</dbReference>
<dbReference type="GO" id="GO:0006355">
    <property type="term" value="P:regulation of DNA-templated transcription"/>
    <property type="evidence" value="ECO:0007669"/>
    <property type="project" value="InterPro"/>
</dbReference>
<evidence type="ECO:0000313" key="4">
    <source>
        <dbReference type="EMBL" id="OAQ24335.1"/>
    </source>
</evidence>
<keyword evidence="2" id="KW-0539">Nucleus</keyword>
<sequence>MQQQQQQQQQDQQQVQQQTQLNLDWQTSLSNEDRLNFITRLSDTLKVLSPTVADATIVELAETFENVIYQRSPNKSEYLKAYTRKLQQIRFQIIEEQQSASGSSIVGSPQ</sequence>
<dbReference type="Proteomes" id="UP000078512">
    <property type="component" value="Unassembled WGS sequence"/>
</dbReference>
<dbReference type="GO" id="GO:0005634">
    <property type="term" value="C:nucleus"/>
    <property type="evidence" value="ECO:0007669"/>
    <property type="project" value="UniProtKB-SubCell"/>
</dbReference>